<sequence length="109" mass="12162">MGKRSCPFFEPPIQKKIHVGVKEVNNGVSGNMEGVYERTKMILFAGALLSNQDKNSNLVKSPPNACENDTLDSEEDTYQPKILRGQCQIDFSGKLIPYRKANWGQSVSQ</sequence>
<proteinExistence type="predicted"/>
<dbReference type="Pfam" id="PF05458">
    <property type="entry name" value="Siva"/>
    <property type="match status" value="1"/>
</dbReference>
<dbReference type="KEGG" id="obi:106867509"/>
<dbReference type="AlphaFoldDB" id="A0A0L8I017"/>
<evidence type="ECO:0000313" key="1">
    <source>
        <dbReference type="EMBL" id="KOF94858.1"/>
    </source>
</evidence>
<gene>
    <name evidence="1" type="ORF">OCBIM_22000458mg</name>
</gene>
<dbReference type="OrthoDB" id="60860at2759"/>
<dbReference type="EMBL" id="KQ416860">
    <property type="protein sequence ID" value="KOF94858.1"/>
    <property type="molecule type" value="Genomic_DNA"/>
</dbReference>
<organism evidence="1">
    <name type="scientific">Octopus bimaculoides</name>
    <name type="common">California two-spotted octopus</name>
    <dbReference type="NCBI Taxonomy" id="37653"/>
    <lineage>
        <taxon>Eukaryota</taxon>
        <taxon>Metazoa</taxon>
        <taxon>Spiralia</taxon>
        <taxon>Lophotrochozoa</taxon>
        <taxon>Mollusca</taxon>
        <taxon>Cephalopoda</taxon>
        <taxon>Coleoidea</taxon>
        <taxon>Octopodiformes</taxon>
        <taxon>Octopoda</taxon>
        <taxon>Incirrata</taxon>
        <taxon>Octopodidae</taxon>
        <taxon>Octopus</taxon>
    </lineage>
</organism>
<name>A0A0L8I017_OCTBM</name>
<protein>
    <submittedName>
        <fullName evidence="1">Uncharacterized protein</fullName>
    </submittedName>
</protein>
<reference evidence="1" key="1">
    <citation type="submission" date="2015-07" db="EMBL/GenBank/DDBJ databases">
        <title>MeaNS - Measles Nucleotide Surveillance Program.</title>
        <authorList>
            <person name="Tran T."/>
            <person name="Druce J."/>
        </authorList>
    </citation>
    <scope>NUCLEOTIDE SEQUENCE</scope>
    <source>
        <strain evidence="1">UCB-OBI-ISO-001</strain>
        <tissue evidence="1">Gonad</tissue>
    </source>
</reference>
<accession>A0A0L8I017</accession>
<dbReference type="InterPro" id="IPR022773">
    <property type="entry name" value="Siva"/>
</dbReference>